<gene>
    <name evidence="2" type="ORF">EWM64_g4168</name>
</gene>
<dbReference type="OrthoDB" id="3218226at2759"/>
<comment type="caution">
    <text evidence="2">The sequence shown here is derived from an EMBL/GenBank/DDBJ whole genome shotgun (WGS) entry which is preliminary data.</text>
</comment>
<keyword evidence="3" id="KW-1185">Reference proteome</keyword>
<dbReference type="Pfam" id="PF00385">
    <property type="entry name" value="Chromo"/>
    <property type="match status" value="1"/>
</dbReference>
<proteinExistence type="predicted"/>
<evidence type="ECO:0000313" key="3">
    <source>
        <dbReference type="Proteomes" id="UP000298061"/>
    </source>
</evidence>
<dbReference type="InterPro" id="IPR000953">
    <property type="entry name" value="Chromo/chromo_shadow_dom"/>
</dbReference>
<dbReference type="EMBL" id="SFCI01000432">
    <property type="protein sequence ID" value="TFY79846.1"/>
    <property type="molecule type" value="Genomic_DNA"/>
</dbReference>
<dbReference type="SUPFAM" id="SSF54160">
    <property type="entry name" value="Chromo domain-like"/>
    <property type="match status" value="1"/>
</dbReference>
<dbReference type="InterPro" id="IPR023780">
    <property type="entry name" value="Chromo_domain"/>
</dbReference>
<dbReference type="PANTHER" id="PTHR46148:SF52">
    <property type="entry name" value="OS04G0603800 PROTEIN"/>
    <property type="match status" value="1"/>
</dbReference>
<organism evidence="2 3">
    <name type="scientific">Hericium alpestre</name>
    <dbReference type="NCBI Taxonomy" id="135208"/>
    <lineage>
        <taxon>Eukaryota</taxon>
        <taxon>Fungi</taxon>
        <taxon>Dikarya</taxon>
        <taxon>Basidiomycota</taxon>
        <taxon>Agaricomycotina</taxon>
        <taxon>Agaricomycetes</taxon>
        <taxon>Russulales</taxon>
        <taxon>Hericiaceae</taxon>
        <taxon>Hericium</taxon>
    </lineage>
</organism>
<accession>A0A4Y9ZY77</accession>
<protein>
    <recommendedName>
        <fullName evidence="1">Chromo domain-containing protein</fullName>
    </recommendedName>
</protein>
<feature type="domain" description="Chromo" evidence="1">
    <location>
        <begin position="145"/>
        <end position="206"/>
    </location>
</feature>
<dbReference type="SMART" id="SM00298">
    <property type="entry name" value="CHROMO"/>
    <property type="match status" value="1"/>
</dbReference>
<sequence>MYIPTAIPPVHPTSSTPAVEDRFRHLEQLRTEVQASLQTAADLMKRNNQDHIHATIHFQVGDKVWLDGKNIKTTRPKAKLADRRLGPFEITDVLGPVSYRLKLPSTWRIHPVFHTSLLSPYKETDAHGPNFPAPPPDLVEGEEEYEVESVLDARLTWNKRGIEYLVRWAGYPDSENQWLSRTSLSNAHGALTDFYTRHPNALKAPNLRGLIYLDPVHAHHALQSKVHLREGMMSWITPFLSAFFSAIKASHWSCAPAALSHVHFPT</sequence>
<dbReference type="InterPro" id="IPR056924">
    <property type="entry name" value="SH3_Tf2-1"/>
</dbReference>
<evidence type="ECO:0000313" key="2">
    <source>
        <dbReference type="EMBL" id="TFY79846.1"/>
    </source>
</evidence>
<dbReference type="Pfam" id="PF24626">
    <property type="entry name" value="SH3_Tf2-1"/>
    <property type="match status" value="1"/>
</dbReference>
<name>A0A4Y9ZY77_9AGAM</name>
<dbReference type="PROSITE" id="PS50013">
    <property type="entry name" value="CHROMO_2"/>
    <property type="match status" value="1"/>
</dbReference>
<dbReference type="GO" id="GO:0006338">
    <property type="term" value="P:chromatin remodeling"/>
    <property type="evidence" value="ECO:0007669"/>
    <property type="project" value="UniProtKB-ARBA"/>
</dbReference>
<dbReference type="InterPro" id="IPR016197">
    <property type="entry name" value="Chromo-like_dom_sf"/>
</dbReference>
<dbReference type="STRING" id="135208.A0A4Y9ZY77"/>
<dbReference type="PANTHER" id="PTHR46148">
    <property type="entry name" value="CHROMO DOMAIN-CONTAINING PROTEIN"/>
    <property type="match status" value="1"/>
</dbReference>
<evidence type="ECO:0000259" key="1">
    <source>
        <dbReference type="PROSITE" id="PS50013"/>
    </source>
</evidence>
<reference evidence="2 3" key="1">
    <citation type="submission" date="2019-02" db="EMBL/GenBank/DDBJ databases">
        <title>Genome sequencing of the rare red list fungi Hericium alpestre (H. flagellum).</title>
        <authorList>
            <person name="Buettner E."/>
            <person name="Kellner H."/>
        </authorList>
    </citation>
    <scope>NUCLEOTIDE SEQUENCE [LARGE SCALE GENOMIC DNA]</scope>
    <source>
        <strain evidence="2 3">DSM 108284</strain>
    </source>
</reference>
<dbReference type="CDD" id="cd00024">
    <property type="entry name" value="CD_CSD"/>
    <property type="match status" value="1"/>
</dbReference>
<dbReference type="Proteomes" id="UP000298061">
    <property type="component" value="Unassembled WGS sequence"/>
</dbReference>
<dbReference type="Gene3D" id="2.40.50.40">
    <property type="match status" value="1"/>
</dbReference>
<dbReference type="AlphaFoldDB" id="A0A4Y9ZY77"/>